<dbReference type="GO" id="GO:0004806">
    <property type="term" value="F:triacylglycerol lipase activity"/>
    <property type="evidence" value="ECO:0007669"/>
    <property type="project" value="TreeGrafter"/>
</dbReference>
<keyword evidence="3" id="KW-1185">Reference proteome</keyword>
<dbReference type="InterPro" id="IPR000073">
    <property type="entry name" value="AB_hydrolase_1"/>
</dbReference>
<evidence type="ECO:0000313" key="2">
    <source>
        <dbReference type="EMBL" id="GII90138.1"/>
    </source>
</evidence>
<dbReference type="Pfam" id="PF00561">
    <property type="entry name" value="Abhydrolase_1"/>
    <property type="match status" value="1"/>
</dbReference>
<gene>
    <name evidence="2" type="ORF">Ssi02_03690</name>
</gene>
<dbReference type="InterPro" id="IPR029058">
    <property type="entry name" value="AB_hydrolase_fold"/>
</dbReference>
<proteinExistence type="predicted"/>
<evidence type="ECO:0000313" key="3">
    <source>
        <dbReference type="Proteomes" id="UP000606172"/>
    </source>
</evidence>
<dbReference type="PRINTS" id="PR00111">
    <property type="entry name" value="ABHYDROLASE"/>
</dbReference>
<accession>A0A919V437</accession>
<dbReference type="PANTHER" id="PTHR43433:SF5">
    <property type="entry name" value="AB HYDROLASE-1 DOMAIN-CONTAINING PROTEIN"/>
    <property type="match status" value="1"/>
</dbReference>
<name>A0A919V437_9ACTN</name>
<sequence>MEQTVAVNGVTLGVRTAGRVEDPAILLMHGAGQSLLAWEDEFVDRLVAGGRHVVRFDARDAGRSTNYPVGAPPYSLSDMAADTAALIEALGLGRAHLVAMSQGSAIAQLVALDHPERVASLTLLGSTAGWAGDENSGLPPMSDEILASFAEETPGPDWADRTAVIDYLVEIERPFAGARFDEPALRAIAEGTVDRSTSVEAQLTNPFLVDPGKPWRHRLGEIAVPALVTHGSRDPLFPLGHGEALAAEIPGARLIVLEGVGHEIYPRSTWDAVIPEILAHTAPRI</sequence>
<dbReference type="RefSeq" id="WP_204020321.1">
    <property type="nucleotide sequence ID" value="NZ_BOOW01000004.1"/>
</dbReference>
<organism evidence="2 3">
    <name type="scientific">Sinosporangium siamense</name>
    <dbReference type="NCBI Taxonomy" id="1367973"/>
    <lineage>
        <taxon>Bacteria</taxon>
        <taxon>Bacillati</taxon>
        <taxon>Actinomycetota</taxon>
        <taxon>Actinomycetes</taxon>
        <taxon>Streptosporangiales</taxon>
        <taxon>Streptosporangiaceae</taxon>
        <taxon>Sinosporangium</taxon>
    </lineage>
</organism>
<dbReference type="Proteomes" id="UP000606172">
    <property type="component" value="Unassembled WGS sequence"/>
</dbReference>
<dbReference type="PANTHER" id="PTHR43433">
    <property type="entry name" value="HYDROLASE, ALPHA/BETA FOLD FAMILY PROTEIN"/>
    <property type="match status" value="1"/>
</dbReference>
<dbReference type="EMBL" id="BOOW01000004">
    <property type="protein sequence ID" value="GII90138.1"/>
    <property type="molecule type" value="Genomic_DNA"/>
</dbReference>
<dbReference type="Gene3D" id="3.40.50.1820">
    <property type="entry name" value="alpha/beta hydrolase"/>
    <property type="match status" value="1"/>
</dbReference>
<comment type="caution">
    <text evidence="2">The sequence shown here is derived from an EMBL/GenBank/DDBJ whole genome shotgun (WGS) entry which is preliminary data.</text>
</comment>
<dbReference type="AlphaFoldDB" id="A0A919V437"/>
<dbReference type="InterPro" id="IPR050471">
    <property type="entry name" value="AB_hydrolase"/>
</dbReference>
<protein>
    <recommendedName>
        <fullName evidence="1">AB hydrolase-1 domain-containing protein</fullName>
    </recommendedName>
</protein>
<dbReference type="SUPFAM" id="SSF53474">
    <property type="entry name" value="alpha/beta-Hydrolases"/>
    <property type="match status" value="1"/>
</dbReference>
<dbReference type="GO" id="GO:0046503">
    <property type="term" value="P:glycerolipid catabolic process"/>
    <property type="evidence" value="ECO:0007669"/>
    <property type="project" value="TreeGrafter"/>
</dbReference>
<reference evidence="2" key="1">
    <citation type="submission" date="2021-01" db="EMBL/GenBank/DDBJ databases">
        <title>Whole genome shotgun sequence of Sinosporangium siamense NBRC 109515.</title>
        <authorList>
            <person name="Komaki H."/>
            <person name="Tamura T."/>
        </authorList>
    </citation>
    <scope>NUCLEOTIDE SEQUENCE</scope>
    <source>
        <strain evidence="2">NBRC 109515</strain>
    </source>
</reference>
<evidence type="ECO:0000259" key="1">
    <source>
        <dbReference type="Pfam" id="PF00561"/>
    </source>
</evidence>
<feature type="domain" description="AB hydrolase-1" evidence="1">
    <location>
        <begin position="23"/>
        <end position="265"/>
    </location>
</feature>